<gene>
    <name evidence="1" type="ORF">Ahu01nite_075000</name>
</gene>
<dbReference type="RefSeq" id="WP_239159447.1">
    <property type="nucleotide sequence ID" value="NZ_BAAATV010000017.1"/>
</dbReference>
<evidence type="ECO:0000313" key="1">
    <source>
        <dbReference type="EMBL" id="GIE24398.1"/>
    </source>
</evidence>
<keyword evidence="2" id="KW-1185">Reference proteome</keyword>
<organism evidence="1 2">
    <name type="scientific">Winogradskya humida</name>
    <dbReference type="NCBI Taxonomy" id="113566"/>
    <lineage>
        <taxon>Bacteria</taxon>
        <taxon>Bacillati</taxon>
        <taxon>Actinomycetota</taxon>
        <taxon>Actinomycetes</taxon>
        <taxon>Micromonosporales</taxon>
        <taxon>Micromonosporaceae</taxon>
        <taxon>Winogradskya</taxon>
    </lineage>
</organism>
<protein>
    <submittedName>
        <fullName evidence="1">Uncharacterized protein</fullName>
    </submittedName>
</protein>
<proteinExistence type="predicted"/>
<evidence type="ECO:0000313" key="2">
    <source>
        <dbReference type="Proteomes" id="UP000603200"/>
    </source>
</evidence>
<dbReference type="EMBL" id="BOMN01000108">
    <property type="protein sequence ID" value="GIE24398.1"/>
    <property type="molecule type" value="Genomic_DNA"/>
</dbReference>
<sequence>MKNKTFAIVAVLALVVALGFFVSQSFKGTIKLPLLGPECTVKADGEVTLDSVQMANAATISAVGMRRKMSERAIVVALATALQESKLENLDTGDRDSVGLFQQRPSQGWGTPEQIQDPRYAADKFYTALKKVKGWKKMRVTDAAQKVQRSAYPNAYEKWADESEVLTKALTGRATGAVECTVSGEPALRGAAAAAALTEGLRLDWGLDASQDAGLKVAVKDANTGWRYAHWLVSHAQTTGLERVRFADREWNAPDGKWQPVTGDRRVGNDTVVAEVFR</sequence>
<accession>A0ABQ4A191</accession>
<name>A0ABQ4A191_9ACTN</name>
<reference evidence="1 2" key="1">
    <citation type="submission" date="2021-01" db="EMBL/GenBank/DDBJ databases">
        <title>Whole genome shotgun sequence of Actinoplanes humidus NBRC 14915.</title>
        <authorList>
            <person name="Komaki H."/>
            <person name="Tamura T."/>
        </authorList>
    </citation>
    <scope>NUCLEOTIDE SEQUENCE [LARGE SCALE GENOMIC DNA]</scope>
    <source>
        <strain evidence="1 2">NBRC 14915</strain>
    </source>
</reference>
<comment type="caution">
    <text evidence="1">The sequence shown here is derived from an EMBL/GenBank/DDBJ whole genome shotgun (WGS) entry which is preliminary data.</text>
</comment>
<dbReference type="Proteomes" id="UP000603200">
    <property type="component" value="Unassembled WGS sequence"/>
</dbReference>